<sequence>MTPNIEEDAWRVSGISETYPSYRQHPLVSAESWLKGKHLDDGAEGLWRINDKLYDLSDFARRHPGGAYWIECTRGTDITEPFESHHIEDRARHMLSKFEVREAAQPRNYKFTLDQNGFYMTLKRRVRDKLRKINYSPTKKTDLYHSGILASVFILSWIGTAYNSYLVKALAGLSLCYLANSAHNYFHQRDNWRMYTFNLTLMNFRNWRVSHALSHHVYPNSLHDLELSMFEPFLCFVPSPHYAGRVKRWLSVVISPIFYVFSFSLAFLQRVVTSLAKENIMYWDDLIPTTLPLFLYLTTAVGLSAALWSWLHVLAVGAFFFGFIGLTAAHHDPRILHDGDAQRKDRDWGLYQLDTIIDRRDVKWSHLLVLTHFGDHALHHLFPTLDHGVLRQLYPELNQTMQEFDGELREMNHWGHIKGQTQQLLRMEANPVPPGSSKKFN</sequence>
<accession>A0A3B0K2Z4</accession>
<dbReference type="PROSITE" id="PS50255">
    <property type="entry name" value="CYTOCHROME_B5_2"/>
    <property type="match status" value="1"/>
</dbReference>
<keyword evidence="2" id="KW-0479">Metal-binding</keyword>
<dbReference type="STRING" id="7266.A0A3B0K2Z4"/>
<keyword evidence="6" id="KW-0812">Transmembrane</keyword>
<feature type="transmembrane region" description="Helical" evidence="6">
    <location>
        <begin position="293"/>
        <end position="326"/>
    </location>
</feature>
<keyword evidence="3" id="KW-0408">Iron</keyword>
<protein>
    <recommendedName>
        <fullName evidence="5">Cytochrome b5-related protein</fullName>
    </recommendedName>
</protein>
<dbReference type="PANTHER" id="PTHR16740">
    <property type="entry name" value="CYTOCHROME B5-RELATED PROTEIN-RELATED"/>
    <property type="match status" value="1"/>
</dbReference>
<dbReference type="AlphaFoldDB" id="A0A3B0K2Z4"/>
<evidence type="ECO:0000256" key="1">
    <source>
        <dbReference type="ARBA" id="ARBA00022617"/>
    </source>
</evidence>
<keyword evidence="6" id="KW-0472">Membrane</keyword>
<feature type="transmembrane region" description="Helical" evidence="6">
    <location>
        <begin position="249"/>
        <end position="273"/>
    </location>
</feature>
<dbReference type="Pfam" id="PF00173">
    <property type="entry name" value="Cyt-b5"/>
    <property type="match status" value="1"/>
</dbReference>
<keyword evidence="9" id="KW-1185">Reference proteome</keyword>
<evidence type="ECO:0000313" key="8">
    <source>
        <dbReference type="EMBL" id="SPP82270.1"/>
    </source>
</evidence>
<dbReference type="GO" id="GO:0046872">
    <property type="term" value="F:metal ion binding"/>
    <property type="evidence" value="ECO:0007669"/>
    <property type="project" value="UniProtKB-KW"/>
</dbReference>
<dbReference type="InterPro" id="IPR036400">
    <property type="entry name" value="Cyt_B5-like_heme/steroid_sf"/>
</dbReference>
<evidence type="ECO:0000256" key="2">
    <source>
        <dbReference type="ARBA" id="ARBA00022723"/>
    </source>
</evidence>
<feature type="transmembrane region" description="Helical" evidence="6">
    <location>
        <begin position="141"/>
        <end position="159"/>
    </location>
</feature>
<dbReference type="Pfam" id="PF00487">
    <property type="entry name" value="FA_desaturase"/>
    <property type="match status" value="1"/>
</dbReference>
<dbReference type="EMBL" id="OUUW01000006">
    <property type="protein sequence ID" value="SPP82270.1"/>
    <property type="molecule type" value="Genomic_DNA"/>
</dbReference>
<feature type="transmembrane region" description="Helical" evidence="6">
    <location>
        <begin position="165"/>
        <end position="186"/>
    </location>
</feature>
<dbReference type="Proteomes" id="UP000268350">
    <property type="component" value="Unassembled WGS sequence"/>
</dbReference>
<evidence type="ECO:0000259" key="7">
    <source>
        <dbReference type="PROSITE" id="PS50255"/>
    </source>
</evidence>
<evidence type="ECO:0000256" key="5">
    <source>
        <dbReference type="ARBA" id="ARBA00073492"/>
    </source>
</evidence>
<dbReference type="OMA" id="GGAFWIE"/>
<evidence type="ECO:0000313" key="9">
    <source>
        <dbReference type="Proteomes" id="UP000268350"/>
    </source>
</evidence>
<dbReference type="InterPro" id="IPR053100">
    <property type="entry name" value="Cytochrome_b5-related"/>
</dbReference>
<dbReference type="PANTHER" id="PTHR16740:SF1">
    <property type="entry name" value="CYTOCHROME B5-RELATED PROTEIN-RELATED"/>
    <property type="match status" value="1"/>
</dbReference>
<evidence type="ECO:0000256" key="6">
    <source>
        <dbReference type="SAM" id="Phobius"/>
    </source>
</evidence>
<dbReference type="Gene3D" id="3.10.120.10">
    <property type="entry name" value="Cytochrome b5-like heme/steroid binding domain"/>
    <property type="match status" value="1"/>
</dbReference>
<dbReference type="FunFam" id="3.10.120.10:FF:000020">
    <property type="entry name" value="Cytochrome b5-related protein"/>
    <property type="match status" value="1"/>
</dbReference>
<evidence type="ECO:0000256" key="4">
    <source>
        <dbReference type="ARBA" id="ARBA00055674"/>
    </source>
</evidence>
<dbReference type="InterPro" id="IPR001199">
    <property type="entry name" value="Cyt_B5-like_heme/steroid-bd"/>
</dbReference>
<feature type="domain" description="Cytochrome b5 heme-binding" evidence="7">
    <location>
        <begin position="37"/>
        <end position="104"/>
    </location>
</feature>
<dbReference type="InterPro" id="IPR005804">
    <property type="entry name" value="FA_desaturase_dom"/>
</dbReference>
<dbReference type="SUPFAM" id="SSF55856">
    <property type="entry name" value="Cytochrome b5-like heme/steroid binding domain"/>
    <property type="match status" value="1"/>
</dbReference>
<comment type="function">
    <text evidence="4">May play a role in muscle cell metabolism.</text>
</comment>
<keyword evidence="1" id="KW-0349">Heme</keyword>
<keyword evidence="6" id="KW-1133">Transmembrane helix</keyword>
<gene>
    <name evidence="8" type="ORF">DGUA_6G014108</name>
</gene>
<name>A0A3B0K2Z4_DROGU</name>
<dbReference type="OrthoDB" id="260519at2759"/>
<reference evidence="9" key="1">
    <citation type="submission" date="2018-01" db="EMBL/GenBank/DDBJ databases">
        <authorList>
            <person name="Alioto T."/>
            <person name="Alioto T."/>
        </authorList>
    </citation>
    <scope>NUCLEOTIDE SEQUENCE [LARGE SCALE GENOMIC DNA]</scope>
</reference>
<evidence type="ECO:0000256" key="3">
    <source>
        <dbReference type="ARBA" id="ARBA00023004"/>
    </source>
</evidence>
<dbReference type="GO" id="GO:0006629">
    <property type="term" value="P:lipid metabolic process"/>
    <property type="evidence" value="ECO:0007669"/>
    <property type="project" value="InterPro"/>
</dbReference>
<dbReference type="SMART" id="SM01117">
    <property type="entry name" value="Cyt-b5"/>
    <property type="match status" value="1"/>
</dbReference>
<organism evidence="8 9">
    <name type="scientific">Drosophila guanche</name>
    <name type="common">Fruit fly</name>
    <dbReference type="NCBI Taxonomy" id="7266"/>
    <lineage>
        <taxon>Eukaryota</taxon>
        <taxon>Metazoa</taxon>
        <taxon>Ecdysozoa</taxon>
        <taxon>Arthropoda</taxon>
        <taxon>Hexapoda</taxon>
        <taxon>Insecta</taxon>
        <taxon>Pterygota</taxon>
        <taxon>Neoptera</taxon>
        <taxon>Endopterygota</taxon>
        <taxon>Diptera</taxon>
        <taxon>Brachycera</taxon>
        <taxon>Muscomorpha</taxon>
        <taxon>Ephydroidea</taxon>
        <taxon>Drosophilidae</taxon>
        <taxon>Drosophila</taxon>
        <taxon>Sophophora</taxon>
    </lineage>
</organism>
<proteinExistence type="predicted"/>